<dbReference type="Pfam" id="PF02892">
    <property type="entry name" value="zf-BED"/>
    <property type="match status" value="1"/>
</dbReference>
<organism evidence="6 7">
    <name type="scientific">Linum tenue</name>
    <dbReference type="NCBI Taxonomy" id="586396"/>
    <lineage>
        <taxon>Eukaryota</taxon>
        <taxon>Viridiplantae</taxon>
        <taxon>Streptophyta</taxon>
        <taxon>Embryophyta</taxon>
        <taxon>Tracheophyta</taxon>
        <taxon>Spermatophyta</taxon>
        <taxon>Magnoliopsida</taxon>
        <taxon>eudicotyledons</taxon>
        <taxon>Gunneridae</taxon>
        <taxon>Pentapetalae</taxon>
        <taxon>rosids</taxon>
        <taxon>fabids</taxon>
        <taxon>Malpighiales</taxon>
        <taxon>Linaceae</taxon>
        <taxon>Linum</taxon>
    </lineage>
</organism>
<dbReference type="GO" id="GO:0006357">
    <property type="term" value="P:regulation of transcription by RNA polymerase II"/>
    <property type="evidence" value="ECO:0007669"/>
    <property type="project" value="TreeGrafter"/>
</dbReference>
<comment type="caution">
    <text evidence="6">The sequence shown here is derived from an EMBL/GenBank/DDBJ whole genome shotgun (WGS) entry which is preliminary data.</text>
</comment>
<accession>A0AAV0L8V3</accession>
<protein>
    <recommendedName>
        <fullName evidence="5">BED-type domain-containing protein</fullName>
    </recommendedName>
</protein>
<dbReference type="Proteomes" id="UP001154282">
    <property type="component" value="Unassembled WGS sequence"/>
</dbReference>
<evidence type="ECO:0000256" key="4">
    <source>
        <dbReference type="SAM" id="Phobius"/>
    </source>
</evidence>
<keyword evidence="7" id="KW-1185">Reference proteome</keyword>
<name>A0AAV0L8V3_9ROSI</name>
<reference evidence="6" key="1">
    <citation type="submission" date="2022-08" db="EMBL/GenBank/DDBJ databases">
        <authorList>
            <person name="Gutierrez-Valencia J."/>
        </authorList>
    </citation>
    <scope>NUCLEOTIDE SEQUENCE</scope>
</reference>
<keyword evidence="4" id="KW-1133">Transmembrane helix</keyword>
<keyword evidence="4" id="KW-0812">Transmembrane</keyword>
<evidence type="ECO:0000313" key="7">
    <source>
        <dbReference type="Proteomes" id="UP001154282"/>
    </source>
</evidence>
<dbReference type="GO" id="GO:0008270">
    <property type="term" value="F:zinc ion binding"/>
    <property type="evidence" value="ECO:0007669"/>
    <property type="project" value="UniProtKB-KW"/>
</dbReference>
<evidence type="ECO:0000256" key="1">
    <source>
        <dbReference type="ARBA" id="ARBA00022723"/>
    </source>
</evidence>
<sequence>MQAAAANLQNANASNGNVVEELLDFGKLKSVVWLHYSKVLINGIVKAKCNYCKKQLAGESNNGTTHLKKTPKSVFKRKLGMVVKRFLALTIWLKESTTWLLVLSTLIFQKRSLQLLLQFMNILCRRLIIPNSRDLSALFKLCSLYHQGILSIRSSLRFMILNELRFKVCLISIEVE</sequence>
<keyword evidence="3" id="KW-0862">Zinc</keyword>
<evidence type="ECO:0000259" key="5">
    <source>
        <dbReference type="Pfam" id="PF02892"/>
    </source>
</evidence>
<feature type="domain" description="BED-type" evidence="5">
    <location>
        <begin position="30"/>
        <end position="68"/>
    </location>
</feature>
<dbReference type="AlphaFoldDB" id="A0AAV0L8V3"/>
<evidence type="ECO:0000256" key="3">
    <source>
        <dbReference type="ARBA" id="ARBA00022833"/>
    </source>
</evidence>
<dbReference type="GO" id="GO:1990837">
    <property type="term" value="F:sequence-specific double-stranded DNA binding"/>
    <property type="evidence" value="ECO:0007669"/>
    <property type="project" value="TreeGrafter"/>
</dbReference>
<dbReference type="PANTHER" id="PTHR34396:SF25">
    <property type="entry name" value="BOUNDARY ELEMENT ASSOCIATED FACTOR"/>
    <property type="match status" value="1"/>
</dbReference>
<feature type="transmembrane region" description="Helical" evidence="4">
    <location>
        <begin position="86"/>
        <end position="108"/>
    </location>
</feature>
<dbReference type="EMBL" id="CAMGYJ010000006">
    <property type="protein sequence ID" value="CAI0430600.1"/>
    <property type="molecule type" value="Genomic_DNA"/>
</dbReference>
<dbReference type="InterPro" id="IPR003656">
    <property type="entry name" value="Znf_BED"/>
</dbReference>
<evidence type="ECO:0000256" key="2">
    <source>
        <dbReference type="ARBA" id="ARBA00022771"/>
    </source>
</evidence>
<keyword evidence="4" id="KW-0472">Membrane</keyword>
<dbReference type="InterPro" id="IPR053031">
    <property type="entry name" value="Cuticle_assoc_protein"/>
</dbReference>
<gene>
    <name evidence="6" type="ORF">LITE_LOCUS22680</name>
</gene>
<proteinExistence type="predicted"/>
<dbReference type="GO" id="GO:0005634">
    <property type="term" value="C:nucleus"/>
    <property type="evidence" value="ECO:0007669"/>
    <property type="project" value="TreeGrafter"/>
</dbReference>
<evidence type="ECO:0000313" key="6">
    <source>
        <dbReference type="EMBL" id="CAI0430600.1"/>
    </source>
</evidence>
<keyword evidence="2" id="KW-0863">Zinc-finger</keyword>
<keyword evidence="1" id="KW-0479">Metal-binding</keyword>
<dbReference type="SMART" id="SM00614">
    <property type="entry name" value="ZnF_BED"/>
    <property type="match status" value="1"/>
</dbReference>
<dbReference type="PANTHER" id="PTHR34396">
    <property type="entry name" value="OS03G0264950 PROTEIN-RELATED"/>
    <property type="match status" value="1"/>
</dbReference>